<organism evidence="1 2">
    <name type="scientific">Rhynchophorus ferrugineus</name>
    <name type="common">Red palm weevil</name>
    <name type="synonym">Curculio ferrugineus</name>
    <dbReference type="NCBI Taxonomy" id="354439"/>
    <lineage>
        <taxon>Eukaryota</taxon>
        <taxon>Metazoa</taxon>
        <taxon>Ecdysozoa</taxon>
        <taxon>Arthropoda</taxon>
        <taxon>Hexapoda</taxon>
        <taxon>Insecta</taxon>
        <taxon>Pterygota</taxon>
        <taxon>Neoptera</taxon>
        <taxon>Endopterygota</taxon>
        <taxon>Coleoptera</taxon>
        <taxon>Polyphaga</taxon>
        <taxon>Cucujiformia</taxon>
        <taxon>Curculionidae</taxon>
        <taxon>Dryophthorinae</taxon>
        <taxon>Rhynchophorus</taxon>
    </lineage>
</organism>
<proteinExistence type="predicted"/>
<protein>
    <submittedName>
        <fullName evidence="1">Uncharacterized protein</fullName>
    </submittedName>
</protein>
<dbReference type="AlphaFoldDB" id="A0A834IM74"/>
<evidence type="ECO:0000313" key="2">
    <source>
        <dbReference type="Proteomes" id="UP000625711"/>
    </source>
</evidence>
<evidence type="ECO:0000313" key="1">
    <source>
        <dbReference type="EMBL" id="KAF7283295.1"/>
    </source>
</evidence>
<dbReference type="EMBL" id="JAACXV010000121">
    <property type="protein sequence ID" value="KAF7283295.1"/>
    <property type="molecule type" value="Genomic_DNA"/>
</dbReference>
<sequence>MKYATEGPSLVSPTLQRFDLEQSKFAGISVQHIRFRKYVAGILIGHGLIGIPYWQRPDDKYLGNVRVFLRGPNQVPAGGSRNPIGRQFRGEVT</sequence>
<dbReference type="Proteomes" id="UP000625711">
    <property type="component" value="Unassembled WGS sequence"/>
</dbReference>
<keyword evidence="2" id="KW-1185">Reference proteome</keyword>
<reference evidence="1" key="1">
    <citation type="submission" date="2020-08" db="EMBL/GenBank/DDBJ databases">
        <title>Genome sequencing and assembly of the red palm weevil Rhynchophorus ferrugineus.</title>
        <authorList>
            <person name="Dias G.B."/>
            <person name="Bergman C.M."/>
            <person name="Manee M."/>
        </authorList>
    </citation>
    <scope>NUCLEOTIDE SEQUENCE</scope>
    <source>
        <strain evidence="1">AA-2017</strain>
        <tissue evidence="1">Whole larva</tissue>
    </source>
</reference>
<gene>
    <name evidence="1" type="ORF">GWI33_001012</name>
</gene>
<name>A0A834IM74_RHYFE</name>
<accession>A0A834IM74</accession>
<comment type="caution">
    <text evidence="1">The sequence shown here is derived from an EMBL/GenBank/DDBJ whole genome shotgun (WGS) entry which is preliminary data.</text>
</comment>